<dbReference type="EMBL" id="GBXI01014060">
    <property type="protein sequence ID" value="JAD00232.1"/>
    <property type="molecule type" value="Transcribed_RNA"/>
</dbReference>
<feature type="region of interest" description="Disordered" evidence="1">
    <location>
        <begin position="396"/>
        <end position="426"/>
    </location>
</feature>
<keyword evidence="2" id="KW-0540">Nuclease</keyword>
<accession>A0A0A1WN06</accession>
<proteinExistence type="predicted"/>
<sequence>MSIPVCQHIGKLRNECEHAYGSANSYTRRHHEDPDYVDENEWEFIRTFSDQTHKNYLLARHLKATSNGQWKTLQWLMQGDLDAVLDKRMAHKTSGTGVRNGRAGECCDDSTRTDKSIFVPLTSYFGPERIEEFVAQGQGSQHLLDFAVKKMKNEKLDMDVHANENKNIETFPDNDPNRIKYGNKITDMLMKRALGTTGFARIDEDLERPDTNDRKIFGLDLERTGRVKSMTDYSHRPTAGYYTNYKRNAERNQMKNYIKTISKFYASVAEPQSIKVDSIERLTQTIEEEFYKTVSYHIPSYGKRDPSKVRLSAVIRKLKSMPGYAAFQAVLYHEPFDRNKPWTWMRTFPKRIPKEYLKRVSENIVNDMKKWKRQQKITALTYSPGKRIIDVAKSKRLQKKRGRRNLKTRNQKEVTDNDVDIVEKQD</sequence>
<evidence type="ECO:0000313" key="2">
    <source>
        <dbReference type="EMBL" id="JAD00232.1"/>
    </source>
</evidence>
<dbReference type="GO" id="GO:0004519">
    <property type="term" value="F:endonuclease activity"/>
    <property type="evidence" value="ECO:0007669"/>
    <property type="project" value="UniProtKB-KW"/>
</dbReference>
<evidence type="ECO:0000256" key="1">
    <source>
        <dbReference type="SAM" id="MobiDB-lite"/>
    </source>
</evidence>
<keyword evidence="2" id="KW-0255">Endonuclease</keyword>
<protein>
    <submittedName>
        <fullName evidence="2">Probable endonuclease LCL3</fullName>
    </submittedName>
</protein>
<gene>
    <name evidence="2" type="primary">LCL3_1</name>
    <name evidence="2" type="ORF">g.26842</name>
</gene>
<dbReference type="AlphaFoldDB" id="A0A0A1WN06"/>
<reference evidence="2" key="2">
    <citation type="journal article" date="2015" name="Gigascience">
        <title>Reconstructing a comprehensive transcriptome assembly of a white-pupal translocated strain of the pest fruit fly Bactrocera cucurbitae.</title>
        <authorList>
            <person name="Sim S.B."/>
            <person name="Calla B."/>
            <person name="Hall B."/>
            <person name="DeRego T."/>
            <person name="Geib S.M."/>
        </authorList>
    </citation>
    <scope>NUCLEOTIDE SEQUENCE</scope>
</reference>
<name>A0A0A1WN06_ZEUCU</name>
<reference evidence="2" key="1">
    <citation type="submission" date="2014-11" db="EMBL/GenBank/DDBJ databases">
        <authorList>
            <person name="Geib S."/>
        </authorList>
    </citation>
    <scope>NUCLEOTIDE SEQUENCE</scope>
</reference>
<organism evidence="2">
    <name type="scientific">Zeugodacus cucurbitae</name>
    <name type="common">Melon fruit fly</name>
    <name type="synonym">Bactrocera cucurbitae</name>
    <dbReference type="NCBI Taxonomy" id="28588"/>
    <lineage>
        <taxon>Eukaryota</taxon>
        <taxon>Metazoa</taxon>
        <taxon>Ecdysozoa</taxon>
        <taxon>Arthropoda</taxon>
        <taxon>Hexapoda</taxon>
        <taxon>Insecta</taxon>
        <taxon>Pterygota</taxon>
        <taxon>Neoptera</taxon>
        <taxon>Endopterygota</taxon>
        <taxon>Diptera</taxon>
        <taxon>Brachycera</taxon>
        <taxon>Muscomorpha</taxon>
        <taxon>Tephritoidea</taxon>
        <taxon>Tephritidae</taxon>
        <taxon>Zeugodacus</taxon>
        <taxon>Zeugodacus</taxon>
    </lineage>
</organism>
<feature type="compositionally biased region" description="Basic and acidic residues" evidence="1">
    <location>
        <begin position="410"/>
        <end position="426"/>
    </location>
</feature>
<feature type="compositionally biased region" description="Basic residues" evidence="1">
    <location>
        <begin position="396"/>
        <end position="409"/>
    </location>
</feature>
<keyword evidence="2" id="KW-0378">Hydrolase</keyword>